<gene>
    <name evidence="1" type="ORF">MENTE1834_LOCUS27914</name>
</gene>
<reference evidence="1" key="1">
    <citation type="submission" date="2023-11" db="EMBL/GenBank/DDBJ databases">
        <authorList>
            <person name="Poullet M."/>
        </authorList>
    </citation>
    <scope>NUCLEOTIDE SEQUENCE</scope>
    <source>
        <strain evidence="1">E1834</strain>
    </source>
</reference>
<keyword evidence="2" id="KW-1185">Reference proteome</keyword>
<proteinExistence type="predicted"/>
<name>A0ACB0ZNR1_MELEN</name>
<comment type="caution">
    <text evidence="1">The sequence shown here is derived from an EMBL/GenBank/DDBJ whole genome shotgun (WGS) entry which is preliminary data.</text>
</comment>
<evidence type="ECO:0000313" key="2">
    <source>
        <dbReference type="Proteomes" id="UP001497535"/>
    </source>
</evidence>
<dbReference type="Proteomes" id="UP001497535">
    <property type="component" value="Unassembled WGS sequence"/>
</dbReference>
<accession>A0ACB0ZNR1</accession>
<dbReference type="EMBL" id="CAVMJV010000042">
    <property type="protein sequence ID" value="CAK5080727.1"/>
    <property type="molecule type" value="Genomic_DNA"/>
</dbReference>
<protein>
    <submittedName>
        <fullName evidence="1">Uncharacterized protein</fullName>
    </submittedName>
</protein>
<organism evidence="1 2">
    <name type="scientific">Meloidogyne enterolobii</name>
    <name type="common">Root-knot nematode worm</name>
    <name type="synonym">Meloidogyne mayaguensis</name>
    <dbReference type="NCBI Taxonomy" id="390850"/>
    <lineage>
        <taxon>Eukaryota</taxon>
        <taxon>Metazoa</taxon>
        <taxon>Ecdysozoa</taxon>
        <taxon>Nematoda</taxon>
        <taxon>Chromadorea</taxon>
        <taxon>Rhabditida</taxon>
        <taxon>Tylenchina</taxon>
        <taxon>Tylenchomorpha</taxon>
        <taxon>Tylenchoidea</taxon>
        <taxon>Meloidogynidae</taxon>
        <taxon>Meloidogyninae</taxon>
        <taxon>Meloidogyne</taxon>
    </lineage>
</organism>
<sequence>MQQFQLLQQVVTTVAYNIPNECIWKNLWVFWIFIFYSLFMAILLFIFLITCCFVAVKDTEEIGVQDKKLNKQVNIECHIDLLNKTQKTISAATPPHIKQPKKLLPSPKPSPPPKKEKSKKKGGKEEKQQKLETAAYLTETFHPIPLEPKGQSQEEFIPASILVERETTEEMTPM</sequence>
<evidence type="ECO:0000313" key="1">
    <source>
        <dbReference type="EMBL" id="CAK5080727.1"/>
    </source>
</evidence>